<gene>
    <name evidence="1" type="ORF">KSF_101550</name>
</gene>
<evidence type="ECO:0000313" key="2">
    <source>
        <dbReference type="Proteomes" id="UP000597444"/>
    </source>
</evidence>
<accession>A0A8J3J0I3</accession>
<dbReference type="EMBL" id="BNJK01000002">
    <property type="protein sequence ID" value="GHP00108.1"/>
    <property type="molecule type" value="Genomic_DNA"/>
</dbReference>
<reference evidence="1" key="1">
    <citation type="submission" date="2020-10" db="EMBL/GenBank/DDBJ databases">
        <title>Taxonomic study of unclassified bacteria belonging to the class Ktedonobacteria.</title>
        <authorList>
            <person name="Yabe S."/>
            <person name="Wang C.M."/>
            <person name="Zheng Y."/>
            <person name="Sakai Y."/>
            <person name="Cavaletti L."/>
            <person name="Monciardini P."/>
            <person name="Donadio S."/>
        </authorList>
    </citation>
    <scope>NUCLEOTIDE SEQUENCE</scope>
    <source>
        <strain evidence="1">ID150040</strain>
    </source>
</reference>
<sequence>MKNVLGCGMGDVMASILDEQNDKVSSNAYASSRLRSHDPAKQAQQSQKIGLIVQELKEE</sequence>
<dbReference type="AlphaFoldDB" id="A0A8J3J0I3"/>
<protein>
    <submittedName>
        <fullName evidence="1">Uncharacterized protein</fullName>
    </submittedName>
</protein>
<proteinExistence type="predicted"/>
<dbReference type="Proteomes" id="UP000597444">
    <property type="component" value="Unassembled WGS sequence"/>
</dbReference>
<comment type="caution">
    <text evidence="1">The sequence shown here is derived from an EMBL/GenBank/DDBJ whole genome shotgun (WGS) entry which is preliminary data.</text>
</comment>
<name>A0A8J3J0I3_9CHLR</name>
<organism evidence="1 2">
    <name type="scientific">Reticulibacter mediterranei</name>
    <dbReference type="NCBI Taxonomy" id="2778369"/>
    <lineage>
        <taxon>Bacteria</taxon>
        <taxon>Bacillati</taxon>
        <taxon>Chloroflexota</taxon>
        <taxon>Ktedonobacteria</taxon>
        <taxon>Ktedonobacterales</taxon>
        <taxon>Reticulibacteraceae</taxon>
        <taxon>Reticulibacter</taxon>
    </lineage>
</organism>
<keyword evidence="2" id="KW-1185">Reference proteome</keyword>
<evidence type="ECO:0000313" key="1">
    <source>
        <dbReference type="EMBL" id="GHP00108.1"/>
    </source>
</evidence>